<organism evidence="1 2">
    <name type="scientific">Sphingobacterium detergens</name>
    <dbReference type="NCBI Taxonomy" id="1145106"/>
    <lineage>
        <taxon>Bacteria</taxon>
        <taxon>Pseudomonadati</taxon>
        <taxon>Bacteroidota</taxon>
        <taxon>Sphingobacteriia</taxon>
        <taxon>Sphingobacteriales</taxon>
        <taxon>Sphingobacteriaceae</taxon>
        <taxon>Sphingobacterium</taxon>
    </lineage>
</organism>
<protein>
    <submittedName>
        <fullName evidence="1">Uncharacterized protein</fullName>
    </submittedName>
</protein>
<dbReference type="Proteomes" id="UP000286246">
    <property type="component" value="Unassembled WGS sequence"/>
</dbReference>
<evidence type="ECO:0000313" key="1">
    <source>
        <dbReference type="EMBL" id="RKE56003.1"/>
    </source>
</evidence>
<dbReference type="AlphaFoldDB" id="A0A420BH21"/>
<dbReference type="EMBL" id="RAPY01000001">
    <property type="protein sequence ID" value="RKE56003.1"/>
    <property type="molecule type" value="Genomic_DNA"/>
</dbReference>
<reference evidence="1 2" key="1">
    <citation type="submission" date="2018-09" db="EMBL/GenBank/DDBJ databases">
        <title>Genomic Encyclopedia of Type Strains, Phase III (KMG-III): the genomes of soil and plant-associated and newly described type strains.</title>
        <authorList>
            <person name="Whitman W."/>
        </authorList>
    </citation>
    <scope>NUCLEOTIDE SEQUENCE [LARGE SCALE GENOMIC DNA]</scope>
    <source>
        <strain evidence="1 2">CECT 7938</strain>
    </source>
</reference>
<dbReference type="OrthoDB" id="703639at2"/>
<proteinExistence type="predicted"/>
<keyword evidence="2" id="KW-1185">Reference proteome</keyword>
<dbReference type="RefSeq" id="WP_120257726.1">
    <property type="nucleotide sequence ID" value="NZ_RAPY01000001.1"/>
</dbReference>
<sequence>MKLYPIIDEVFEAPSTIFKTIFFPLLTIDLKDLNKGEGKVHFVTVWGNGDPDLNFKDELFDFNFIKFDWTGEKYKFNGDLSSIETFDNLSDWYAEAAEEYEQNKTDYLTQKAYEEVKKSYFTVQNERRKRVSFEYYHYVKGLINYWVTRDKYLETGLFVQGGAYTNCDSNHERKIYEKLNSTGATARGNELIGKLTGYNYSGFGEDEISLYIDRKQQQVFQKFKWT</sequence>
<evidence type="ECO:0000313" key="2">
    <source>
        <dbReference type="Proteomes" id="UP000286246"/>
    </source>
</evidence>
<accession>A0A420BH21</accession>
<name>A0A420BH21_SPHD1</name>
<gene>
    <name evidence="1" type="ORF">DFQ12_0855</name>
</gene>
<comment type="caution">
    <text evidence="1">The sequence shown here is derived from an EMBL/GenBank/DDBJ whole genome shotgun (WGS) entry which is preliminary data.</text>
</comment>